<organism evidence="1 2">
    <name type="scientific">Cichorium intybus</name>
    <name type="common">Chicory</name>
    <dbReference type="NCBI Taxonomy" id="13427"/>
    <lineage>
        <taxon>Eukaryota</taxon>
        <taxon>Viridiplantae</taxon>
        <taxon>Streptophyta</taxon>
        <taxon>Embryophyta</taxon>
        <taxon>Tracheophyta</taxon>
        <taxon>Spermatophyta</taxon>
        <taxon>Magnoliopsida</taxon>
        <taxon>eudicotyledons</taxon>
        <taxon>Gunneridae</taxon>
        <taxon>Pentapetalae</taxon>
        <taxon>asterids</taxon>
        <taxon>campanulids</taxon>
        <taxon>Asterales</taxon>
        <taxon>Asteraceae</taxon>
        <taxon>Cichorioideae</taxon>
        <taxon>Cichorieae</taxon>
        <taxon>Cichoriinae</taxon>
        <taxon>Cichorium</taxon>
    </lineage>
</organism>
<gene>
    <name evidence="1" type="ORF">L2E82_33074</name>
</gene>
<accession>A0ACB9BJ73</accession>
<keyword evidence="2" id="KW-1185">Reference proteome</keyword>
<evidence type="ECO:0000313" key="2">
    <source>
        <dbReference type="Proteomes" id="UP001055811"/>
    </source>
</evidence>
<reference evidence="1 2" key="2">
    <citation type="journal article" date="2022" name="Mol. Ecol. Resour.">
        <title>The genomes of chicory, endive, great burdock and yacon provide insights into Asteraceae paleo-polyploidization history and plant inulin production.</title>
        <authorList>
            <person name="Fan W."/>
            <person name="Wang S."/>
            <person name="Wang H."/>
            <person name="Wang A."/>
            <person name="Jiang F."/>
            <person name="Liu H."/>
            <person name="Zhao H."/>
            <person name="Xu D."/>
            <person name="Zhang Y."/>
        </authorList>
    </citation>
    <scope>NUCLEOTIDE SEQUENCE [LARGE SCALE GENOMIC DNA]</scope>
    <source>
        <strain evidence="2">cv. Punajuju</strain>
        <tissue evidence="1">Leaves</tissue>
    </source>
</reference>
<name>A0ACB9BJ73_CICIN</name>
<reference evidence="2" key="1">
    <citation type="journal article" date="2022" name="Mol. Ecol. Resour.">
        <title>The genomes of chicory, endive, great burdock and yacon provide insights into Asteraceae palaeo-polyploidization history and plant inulin production.</title>
        <authorList>
            <person name="Fan W."/>
            <person name="Wang S."/>
            <person name="Wang H."/>
            <person name="Wang A."/>
            <person name="Jiang F."/>
            <person name="Liu H."/>
            <person name="Zhao H."/>
            <person name="Xu D."/>
            <person name="Zhang Y."/>
        </authorList>
    </citation>
    <scope>NUCLEOTIDE SEQUENCE [LARGE SCALE GENOMIC DNA]</scope>
    <source>
        <strain evidence="2">cv. Punajuju</strain>
    </source>
</reference>
<protein>
    <submittedName>
        <fullName evidence="1">Uncharacterized protein</fullName>
    </submittedName>
</protein>
<comment type="caution">
    <text evidence="1">The sequence shown here is derived from an EMBL/GenBank/DDBJ whole genome shotgun (WGS) entry which is preliminary data.</text>
</comment>
<proteinExistence type="predicted"/>
<sequence>MEQKSEGLGAESLCYHLKITRIRVRSGKSHGSDPQTSASVVMGKPQGGIEPCTSRSAKREELEPWRERKRKRKRKRERESGGGDDSWSVEDADAWMQVPDTPTMTTSLWNPPSSSSNSCNSTTDHHRYNNMVRLFKWRFLTPSAQPMTLICDF</sequence>
<dbReference type="Proteomes" id="UP001055811">
    <property type="component" value="Linkage Group LG06"/>
</dbReference>
<evidence type="ECO:0000313" key="1">
    <source>
        <dbReference type="EMBL" id="KAI3722050.1"/>
    </source>
</evidence>
<dbReference type="EMBL" id="CM042014">
    <property type="protein sequence ID" value="KAI3722050.1"/>
    <property type="molecule type" value="Genomic_DNA"/>
</dbReference>